<dbReference type="CDD" id="cd09281">
    <property type="entry name" value="UPF0066"/>
    <property type="match status" value="1"/>
</dbReference>
<feature type="domain" description="TsaA-like" evidence="4">
    <location>
        <begin position="1"/>
        <end position="134"/>
    </location>
</feature>
<dbReference type="Pfam" id="PF01980">
    <property type="entry name" value="TrmO_N"/>
    <property type="match status" value="1"/>
</dbReference>
<dbReference type="PANTHER" id="PTHR12818">
    <property type="entry name" value="TRNA (ADENINE(37)-N6)-METHYLTRANSFERASE"/>
    <property type="match status" value="1"/>
</dbReference>
<dbReference type="Gene3D" id="3.30.2310.10">
    <property type="entry name" value="YaeB-like"/>
    <property type="match status" value="1"/>
</dbReference>
<evidence type="ECO:0000256" key="1">
    <source>
        <dbReference type="ARBA" id="ARBA00022691"/>
    </source>
</evidence>
<dbReference type="EMBL" id="JANEYG010000244">
    <property type="protein sequence ID" value="KAJ8910776.1"/>
    <property type="molecule type" value="Genomic_DNA"/>
</dbReference>
<dbReference type="NCBIfam" id="TIGR00104">
    <property type="entry name" value="tRNA_TsaA"/>
    <property type="match status" value="1"/>
</dbReference>
<evidence type="ECO:0000256" key="3">
    <source>
        <dbReference type="SAM" id="MobiDB-lite"/>
    </source>
</evidence>
<keyword evidence="1" id="KW-0949">S-adenosyl-L-methionine</keyword>
<dbReference type="InterPro" id="IPR023370">
    <property type="entry name" value="TrmO-like_N"/>
</dbReference>
<evidence type="ECO:0000313" key="5">
    <source>
        <dbReference type="EMBL" id="KAJ8910776.1"/>
    </source>
</evidence>
<dbReference type="Pfam" id="PF18389">
    <property type="entry name" value="TrmO_C"/>
    <property type="match status" value="1"/>
</dbReference>
<protein>
    <recommendedName>
        <fullName evidence="4">TsaA-like domain-containing protein</fullName>
    </recommendedName>
</protein>
<dbReference type="AlphaFoldDB" id="A0AAV8V9S8"/>
<gene>
    <name evidence="5" type="ORF">NQ315_015117</name>
</gene>
<dbReference type="SUPFAM" id="SSF118196">
    <property type="entry name" value="YaeB-like"/>
    <property type="match status" value="1"/>
</dbReference>
<organism evidence="5 6">
    <name type="scientific">Exocentrus adspersus</name>
    <dbReference type="NCBI Taxonomy" id="1586481"/>
    <lineage>
        <taxon>Eukaryota</taxon>
        <taxon>Metazoa</taxon>
        <taxon>Ecdysozoa</taxon>
        <taxon>Arthropoda</taxon>
        <taxon>Hexapoda</taxon>
        <taxon>Insecta</taxon>
        <taxon>Pterygota</taxon>
        <taxon>Neoptera</taxon>
        <taxon>Endopterygota</taxon>
        <taxon>Coleoptera</taxon>
        <taxon>Polyphaga</taxon>
        <taxon>Cucujiformia</taxon>
        <taxon>Chrysomeloidea</taxon>
        <taxon>Cerambycidae</taxon>
        <taxon>Lamiinae</taxon>
        <taxon>Acanthocinini</taxon>
        <taxon>Exocentrus</taxon>
    </lineage>
</organism>
<sequence length="358" mass="40199">MINTNFPEKRGTPRQPGICSDMIAKLTLNANVFTNPNHALEGLQEFSHMWILFHFHKNDSTHVRAKVAPPRLNGIRTGVFATRSPHRPCPVGLSLVKIDRIMDNTIYFSGVDMVDQTPVLDIKPYIPQYDNPGLSNLYYPEEDLFTNRDNLENSDSASFSRDSLVNSISNTNQASTSNIVDSLDSLNVRVMDGEENGTRDHASGAPAMENALSRTEESFYGRTNSRIGEREAPDGEEEESPRNAQATTLTSTAATPEGHIRVPSWIDQPPVARLTVHFKDRALAQLIQLGPEGEEKKTTITNVLKEDPRSVYLRERWGSHCYVFRIAELYVSCKFNDNTQSVTVYQVFQNEAPPENED</sequence>
<feature type="region of interest" description="Disordered" evidence="3">
    <location>
        <begin position="194"/>
        <end position="252"/>
    </location>
</feature>
<dbReference type="Proteomes" id="UP001159042">
    <property type="component" value="Unassembled WGS sequence"/>
</dbReference>
<dbReference type="InterPro" id="IPR036414">
    <property type="entry name" value="YaeB_N_sf"/>
</dbReference>
<evidence type="ECO:0000259" key="4">
    <source>
        <dbReference type="PROSITE" id="PS51668"/>
    </source>
</evidence>
<dbReference type="Gene3D" id="2.40.30.70">
    <property type="entry name" value="YaeB-like"/>
    <property type="match status" value="1"/>
</dbReference>
<comment type="caution">
    <text evidence="5">The sequence shown here is derived from an EMBL/GenBank/DDBJ whole genome shotgun (WGS) entry which is preliminary data.</text>
</comment>
<dbReference type="InterPro" id="IPR036413">
    <property type="entry name" value="YaeB-like_sf"/>
</dbReference>
<dbReference type="PROSITE" id="PS51668">
    <property type="entry name" value="TSAA_2"/>
    <property type="match status" value="1"/>
</dbReference>
<evidence type="ECO:0000313" key="6">
    <source>
        <dbReference type="Proteomes" id="UP001159042"/>
    </source>
</evidence>
<keyword evidence="6" id="KW-1185">Reference proteome</keyword>
<evidence type="ECO:0000256" key="2">
    <source>
        <dbReference type="ARBA" id="ARBA00033753"/>
    </source>
</evidence>
<accession>A0AAV8V9S8</accession>
<dbReference type="PANTHER" id="PTHR12818:SF0">
    <property type="entry name" value="TRNA (ADENINE(37)-N6)-METHYLTRANSFERASE"/>
    <property type="match status" value="1"/>
</dbReference>
<name>A0AAV8V9S8_9CUCU</name>
<comment type="similarity">
    <text evidence="2">Belongs to the tRNA methyltransferase O family.</text>
</comment>
<proteinExistence type="inferred from homology"/>
<dbReference type="InterPro" id="IPR040372">
    <property type="entry name" value="YaeB-like"/>
</dbReference>
<dbReference type="InterPro" id="IPR041369">
    <property type="entry name" value="TrmO_C"/>
</dbReference>
<reference evidence="5 6" key="1">
    <citation type="journal article" date="2023" name="Insect Mol. Biol.">
        <title>Genome sequencing provides insights into the evolution of gene families encoding plant cell wall-degrading enzymes in longhorned beetles.</title>
        <authorList>
            <person name="Shin N.R."/>
            <person name="Okamura Y."/>
            <person name="Kirsch R."/>
            <person name="Pauchet Y."/>
        </authorList>
    </citation>
    <scope>NUCLEOTIDE SEQUENCE [LARGE SCALE GENOMIC DNA]</scope>
    <source>
        <strain evidence="5">EAD_L_NR</strain>
    </source>
</reference>